<evidence type="ECO:0000259" key="3">
    <source>
        <dbReference type="PROSITE" id="PS51781"/>
    </source>
</evidence>
<dbReference type="Pfam" id="PF08239">
    <property type="entry name" value="SH3_3"/>
    <property type="match status" value="1"/>
</dbReference>
<evidence type="ECO:0000313" key="4">
    <source>
        <dbReference type="EMBL" id="MEQ2412002.1"/>
    </source>
</evidence>
<name>A0ABV1CHZ6_9FIRM</name>
<evidence type="ECO:0000256" key="1">
    <source>
        <dbReference type="SAM" id="MobiDB-lite"/>
    </source>
</evidence>
<sequence>MDNFREWLSDNLRYFMLGGAILLIVVVLFFGVRAFMGSGKGDSSKDTVENQTTADNDQGNVPSSPANDGETDGKKDANPMETANEEITSLIKSYYKALGDKDIATLRTLVDNLAPSDESKITNAKYIEGYEAGDIYTKKGLDDDSYVVYSCFYYICQGIDTKVPALAEFYVVKDTDGNWKIDGAVHDDSDEITKYEVSLRQDDDVKELKDKVKKLYDDAQASDPALTTFLEGLGEDDTGSEDTAEGTILVVTEDCNVRAAASSDAEILGGLSAGTEVEKKGEDGEWVQIDYDGTEAYVHNSLLQEKTE</sequence>
<reference evidence="4 5" key="1">
    <citation type="submission" date="2024-04" db="EMBL/GenBank/DDBJ databases">
        <title>Human intestinal bacterial collection.</title>
        <authorList>
            <person name="Pauvert C."/>
            <person name="Hitch T.C.A."/>
            <person name="Clavel T."/>
        </authorList>
    </citation>
    <scope>NUCLEOTIDE SEQUENCE [LARGE SCALE GENOMIC DNA]</scope>
    <source>
        <strain evidence="4 5">CLA-AA-H161</strain>
    </source>
</reference>
<dbReference type="InterPro" id="IPR003646">
    <property type="entry name" value="SH3-like_bac-type"/>
</dbReference>
<organism evidence="4 5">
    <name type="scientific">Blautia acetigignens</name>
    <dbReference type="NCBI Taxonomy" id="2981783"/>
    <lineage>
        <taxon>Bacteria</taxon>
        <taxon>Bacillati</taxon>
        <taxon>Bacillota</taxon>
        <taxon>Clostridia</taxon>
        <taxon>Lachnospirales</taxon>
        <taxon>Lachnospiraceae</taxon>
        <taxon>Blautia</taxon>
    </lineage>
</organism>
<dbReference type="Proteomes" id="UP001470752">
    <property type="component" value="Unassembled WGS sequence"/>
</dbReference>
<keyword evidence="2" id="KW-1133">Transmembrane helix</keyword>
<dbReference type="PROSITE" id="PS51781">
    <property type="entry name" value="SH3B"/>
    <property type="match status" value="1"/>
</dbReference>
<keyword evidence="2" id="KW-0812">Transmembrane</keyword>
<dbReference type="RefSeq" id="WP_243000263.1">
    <property type="nucleotide sequence ID" value="NZ_JAOQJM010000006.1"/>
</dbReference>
<evidence type="ECO:0000256" key="2">
    <source>
        <dbReference type="SAM" id="Phobius"/>
    </source>
</evidence>
<keyword evidence="5" id="KW-1185">Reference proteome</keyword>
<feature type="compositionally biased region" description="Polar residues" evidence="1">
    <location>
        <begin position="49"/>
        <end position="66"/>
    </location>
</feature>
<dbReference type="Gene3D" id="2.30.30.40">
    <property type="entry name" value="SH3 Domains"/>
    <property type="match status" value="1"/>
</dbReference>
<protein>
    <submittedName>
        <fullName evidence="4">SH3 domain-containing protein</fullName>
    </submittedName>
</protein>
<dbReference type="EMBL" id="JBBNFW010000100">
    <property type="protein sequence ID" value="MEQ2412002.1"/>
    <property type="molecule type" value="Genomic_DNA"/>
</dbReference>
<gene>
    <name evidence="4" type="ORF">AAAX94_02980</name>
</gene>
<feature type="transmembrane region" description="Helical" evidence="2">
    <location>
        <begin position="12"/>
        <end position="35"/>
    </location>
</feature>
<comment type="caution">
    <text evidence="4">The sequence shown here is derived from an EMBL/GenBank/DDBJ whole genome shotgun (WGS) entry which is preliminary data.</text>
</comment>
<keyword evidence="2" id="KW-0472">Membrane</keyword>
<dbReference type="SMART" id="SM00287">
    <property type="entry name" value="SH3b"/>
    <property type="match status" value="1"/>
</dbReference>
<evidence type="ECO:0000313" key="5">
    <source>
        <dbReference type="Proteomes" id="UP001470752"/>
    </source>
</evidence>
<proteinExistence type="predicted"/>
<feature type="domain" description="SH3b" evidence="3">
    <location>
        <begin position="245"/>
        <end position="307"/>
    </location>
</feature>
<accession>A0ABV1CHZ6</accession>
<feature type="region of interest" description="Disordered" evidence="1">
    <location>
        <begin position="39"/>
        <end position="81"/>
    </location>
</feature>